<keyword evidence="6 8" id="KW-0456">Lyase</keyword>
<dbReference type="PANTHER" id="PTHR43466:SF1">
    <property type="entry name" value="2-OXO-4-HYDROXY-4-CARBOXY-5-UREIDOIMIDAZOLINE DECARBOXYLASE-RELATED"/>
    <property type="match status" value="1"/>
</dbReference>
<reference evidence="8 9" key="1">
    <citation type="submission" date="2020-06" db="EMBL/GenBank/DDBJ databases">
        <title>Actinokineospora xiongansis sp. nov., isolated from soil of Baiyangdian.</title>
        <authorList>
            <person name="Zhang X."/>
        </authorList>
    </citation>
    <scope>NUCLEOTIDE SEQUENCE [LARGE SCALE GENOMIC DNA]</scope>
    <source>
        <strain evidence="8 9">HBU206404</strain>
    </source>
</reference>
<proteinExistence type="predicted"/>
<evidence type="ECO:0000256" key="2">
    <source>
        <dbReference type="ARBA" id="ARBA00004754"/>
    </source>
</evidence>
<dbReference type="SUPFAM" id="SSF158694">
    <property type="entry name" value="UraD-Like"/>
    <property type="match status" value="1"/>
</dbReference>
<feature type="domain" description="Oxo-4-hydroxy-4-carboxy-5-ureidoimidazoline decarboxylase" evidence="7">
    <location>
        <begin position="5"/>
        <end position="153"/>
    </location>
</feature>
<dbReference type="NCBIfam" id="NF010372">
    <property type="entry name" value="PRK13798.1"/>
    <property type="match status" value="1"/>
</dbReference>
<evidence type="ECO:0000259" key="7">
    <source>
        <dbReference type="Pfam" id="PF09349"/>
    </source>
</evidence>
<name>A0ABR7L7Y2_9PSEU</name>
<dbReference type="Proteomes" id="UP000734823">
    <property type="component" value="Unassembled WGS sequence"/>
</dbReference>
<dbReference type="Gene3D" id="1.10.3330.10">
    <property type="entry name" value="Oxo-4-hydroxy-4-carboxy-5-ureidoimidazoline decarboxylase"/>
    <property type="match status" value="1"/>
</dbReference>
<evidence type="ECO:0000256" key="6">
    <source>
        <dbReference type="ARBA" id="ARBA00023239"/>
    </source>
</evidence>
<organism evidence="8 9">
    <name type="scientific">Actinokineospora xionganensis</name>
    <dbReference type="NCBI Taxonomy" id="2684470"/>
    <lineage>
        <taxon>Bacteria</taxon>
        <taxon>Bacillati</taxon>
        <taxon>Actinomycetota</taxon>
        <taxon>Actinomycetes</taxon>
        <taxon>Pseudonocardiales</taxon>
        <taxon>Pseudonocardiaceae</taxon>
        <taxon>Actinokineospora</taxon>
    </lineage>
</organism>
<dbReference type="NCBIfam" id="TIGR03180">
    <property type="entry name" value="UraD_2"/>
    <property type="match status" value="1"/>
</dbReference>
<evidence type="ECO:0000256" key="5">
    <source>
        <dbReference type="ARBA" id="ARBA00022793"/>
    </source>
</evidence>
<evidence type="ECO:0000256" key="3">
    <source>
        <dbReference type="ARBA" id="ARBA00012257"/>
    </source>
</evidence>
<gene>
    <name evidence="8" type="primary">uraD</name>
    <name evidence="8" type="ORF">GPZ80_16590</name>
</gene>
<evidence type="ECO:0000313" key="9">
    <source>
        <dbReference type="Proteomes" id="UP000734823"/>
    </source>
</evidence>
<evidence type="ECO:0000256" key="4">
    <source>
        <dbReference type="ARBA" id="ARBA00022631"/>
    </source>
</evidence>
<accession>A0ABR7L7Y2</accession>
<evidence type="ECO:0000256" key="1">
    <source>
        <dbReference type="ARBA" id="ARBA00001163"/>
    </source>
</evidence>
<keyword evidence="9" id="KW-1185">Reference proteome</keyword>
<protein>
    <recommendedName>
        <fullName evidence="3">2-oxo-4-hydroxy-4-carboxy-5-ureidoimidazoline decarboxylase</fullName>
        <ecNumber evidence="3">4.1.1.97</ecNumber>
    </recommendedName>
</protein>
<keyword evidence="5" id="KW-0210">Decarboxylase</keyword>
<comment type="catalytic activity">
    <reaction evidence="1">
        <text>5-hydroxy-2-oxo-4-ureido-2,5-dihydro-1H-imidazole-5-carboxylate + H(+) = (S)-allantoin + CO2</text>
        <dbReference type="Rhea" id="RHEA:26301"/>
        <dbReference type="ChEBI" id="CHEBI:15378"/>
        <dbReference type="ChEBI" id="CHEBI:15678"/>
        <dbReference type="ChEBI" id="CHEBI:16526"/>
        <dbReference type="ChEBI" id="CHEBI:58639"/>
        <dbReference type="EC" id="4.1.1.97"/>
    </reaction>
</comment>
<comment type="pathway">
    <text evidence="2">Purine metabolism; urate degradation; (S)-allantoin from urate: step 3/3.</text>
</comment>
<dbReference type="InterPro" id="IPR036778">
    <property type="entry name" value="OHCU_decarboxylase_sf"/>
</dbReference>
<dbReference type="EMBL" id="JABVED010000008">
    <property type="protein sequence ID" value="MBC6448790.1"/>
    <property type="molecule type" value="Genomic_DNA"/>
</dbReference>
<dbReference type="EC" id="4.1.1.97" evidence="3"/>
<dbReference type="InterPro" id="IPR017595">
    <property type="entry name" value="OHCU_decarboxylase-2"/>
</dbReference>
<dbReference type="Pfam" id="PF09349">
    <property type="entry name" value="OHCU_decarbox"/>
    <property type="match status" value="1"/>
</dbReference>
<sequence>MWRFNDADPAGALEDLLACCSSRRWAGEMVVGRPYRDVTQLVERSDRVFRALAWDDLRHALDAHPRIGDRAVGENREAGWSRDEQAAAVGAGDELKQANVDYEDRFGHVFLICATGLTADAILAEARRRLRNDIAAEREEVRQELRKIAALRLVKLAEA</sequence>
<dbReference type="PANTHER" id="PTHR43466">
    <property type="entry name" value="2-OXO-4-HYDROXY-4-CARBOXY-5-UREIDOIMIDAZOLINE DECARBOXYLASE-RELATED"/>
    <property type="match status" value="1"/>
</dbReference>
<dbReference type="GO" id="GO:0051997">
    <property type="term" value="F:2-oxo-4-hydroxy-4-carboxy-5-ureidoimidazoline decarboxylase activity"/>
    <property type="evidence" value="ECO:0007669"/>
    <property type="project" value="UniProtKB-EC"/>
</dbReference>
<dbReference type="InterPro" id="IPR018020">
    <property type="entry name" value="OHCU_decarboxylase"/>
</dbReference>
<comment type="caution">
    <text evidence="8">The sequence shown here is derived from an EMBL/GenBank/DDBJ whole genome shotgun (WGS) entry which is preliminary data.</text>
</comment>
<keyword evidence="4" id="KW-0659">Purine metabolism</keyword>
<evidence type="ECO:0000313" key="8">
    <source>
        <dbReference type="EMBL" id="MBC6448790.1"/>
    </source>
</evidence>